<evidence type="ECO:0000256" key="18">
    <source>
        <dbReference type="PROSITE-ProRule" id="PRU10141"/>
    </source>
</evidence>
<dbReference type="PANTHER" id="PTHR47974">
    <property type="entry name" value="OS07G0415500 PROTEIN"/>
    <property type="match status" value="1"/>
</dbReference>
<evidence type="ECO:0000256" key="11">
    <source>
        <dbReference type="ARBA" id="ARBA00022989"/>
    </source>
</evidence>
<keyword evidence="9 20" id="KW-0418">Kinase</keyword>
<dbReference type="FunFam" id="3.30.200.20:FF:000059">
    <property type="entry name" value="S-receptor-like serine/threonine-protein kinase"/>
    <property type="match status" value="1"/>
</dbReference>
<dbReference type="InterPro" id="IPR000719">
    <property type="entry name" value="Prot_kinase_dom"/>
</dbReference>
<evidence type="ECO:0000256" key="5">
    <source>
        <dbReference type="ARBA" id="ARBA00022679"/>
    </source>
</evidence>
<evidence type="ECO:0000313" key="21">
    <source>
        <dbReference type="Proteomes" id="UP000095767"/>
    </source>
</evidence>
<evidence type="ECO:0000256" key="8">
    <source>
        <dbReference type="ARBA" id="ARBA00022741"/>
    </source>
</evidence>
<evidence type="ECO:0000256" key="10">
    <source>
        <dbReference type="ARBA" id="ARBA00022840"/>
    </source>
</evidence>
<dbReference type="GO" id="GO:0005524">
    <property type="term" value="F:ATP binding"/>
    <property type="evidence" value="ECO:0007669"/>
    <property type="project" value="UniProtKB-UniRule"/>
</dbReference>
<dbReference type="InterPro" id="IPR000858">
    <property type="entry name" value="S_locus_glycoprot_dom"/>
</dbReference>
<evidence type="ECO:0000256" key="12">
    <source>
        <dbReference type="ARBA" id="ARBA00023136"/>
    </source>
</evidence>
<evidence type="ECO:0000256" key="1">
    <source>
        <dbReference type="ARBA" id="ARBA00004479"/>
    </source>
</evidence>
<keyword evidence="20" id="KW-0430">Lectin</keyword>
<dbReference type="Proteomes" id="UP000095767">
    <property type="component" value="Unassembled WGS sequence"/>
</dbReference>
<sequence length="226" mass="25041">MTIYTHPELQCDAHAACGPFAVCNDNAASLCSCLKGFSVAAPDDWELDKEEEEYMADHWRCHCNMHCCSECLSARPADDVQKDRNRRNSHTLNNSYGDSGLLAFIYRDLQRATRDFSDKIGAGGFGSVFRGSLDKSTAIAVKRLNASYRVEKQLRAEVSSIGILQHTNLVKMVGFCCEGDRRLLVYEHMPNLSLDVHHFRQSSSAAAGAALSWSTRYRIAAGVARA</sequence>
<comment type="catalytic activity">
    <reaction evidence="16">
        <text>L-threonyl-[protein] + ATP = O-phospho-L-threonyl-[protein] + ADP + H(+)</text>
        <dbReference type="Rhea" id="RHEA:46608"/>
        <dbReference type="Rhea" id="RHEA-COMP:11060"/>
        <dbReference type="Rhea" id="RHEA-COMP:11605"/>
        <dbReference type="ChEBI" id="CHEBI:15378"/>
        <dbReference type="ChEBI" id="CHEBI:30013"/>
        <dbReference type="ChEBI" id="CHEBI:30616"/>
        <dbReference type="ChEBI" id="CHEBI:61977"/>
        <dbReference type="ChEBI" id="CHEBI:456216"/>
        <dbReference type="EC" id="2.7.11.1"/>
    </reaction>
</comment>
<dbReference type="PANTHER" id="PTHR47974:SF19">
    <property type="entry name" value="RECEPTOR-LIKE SERINE_THREONINE-PROTEIN KINASE"/>
    <property type="match status" value="1"/>
</dbReference>
<comment type="caution">
    <text evidence="20">The sequence shown here is derived from an EMBL/GenBank/DDBJ whole genome shotgun (WGS) entry which is preliminary data.</text>
</comment>
<feature type="domain" description="Protein kinase" evidence="19">
    <location>
        <begin position="114"/>
        <end position="226"/>
    </location>
</feature>
<keyword evidence="7" id="KW-0732">Signal</keyword>
<dbReference type="GO" id="GO:0016020">
    <property type="term" value="C:membrane"/>
    <property type="evidence" value="ECO:0007669"/>
    <property type="project" value="UniProtKB-SubCell"/>
</dbReference>
<evidence type="ECO:0000256" key="4">
    <source>
        <dbReference type="ARBA" id="ARBA00022536"/>
    </source>
</evidence>
<evidence type="ECO:0000256" key="16">
    <source>
        <dbReference type="ARBA" id="ARBA00047899"/>
    </source>
</evidence>
<keyword evidence="21" id="KW-1185">Reference proteome</keyword>
<dbReference type="GO" id="GO:0004674">
    <property type="term" value="F:protein serine/threonine kinase activity"/>
    <property type="evidence" value="ECO:0007669"/>
    <property type="project" value="UniProtKB-KW"/>
</dbReference>
<keyword evidence="4" id="KW-0245">EGF-like domain</keyword>
<dbReference type="STRING" id="888268.A0A1E5VLV2"/>
<evidence type="ECO:0000256" key="13">
    <source>
        <dbReference type="ARBA" id="ARBA00023157"/>
    </source>
</evidence>
<evidence type="ECO:0000256" key="3">
    <source>
        <dbReference type="ARBA" id="ARBA00022527"/>
    </source>
</evidence>
<reference evidence="20 21" key="1">
    <citation type="submission" date="2016-09" db="EMBL/GenBank/DDBJ databases">
        <title>The draft genome of Dichanthelium oligosanthes: A C3 panicoid grass species.</title>
        <authorList>
            <person name="Studer A.J."/>
            <person name="Schnable J.C."/>
            <person name="Brutnell T.P."/>
        </authorList>
    </citation>
    <scope>NUCLEOTIDE SEQUENCE [LARGE SCALE GENOMIC DNA]</scope>
    <source>
        <strain evidence="21">cv. Kellogg 1175</strain>
        <tissue evidence="20">Leaf</tissue>
    </source>
</reference>
<dbReference type="SUPFAM" id="SSF56112">
    <property type="entry name" value="Protein kinase-like (PK-like)"/>
    <property type="match status" value="1"/>
</dbReference>
<gene>
    <name evidence="20" type="ORF">BAE44_0012872</name>
</gene>
<keyword evidence="5" id="KW-0808">Transferase</keyword>
<evidence type="ECO:0000256" key="17">
    <source>
        <dbReference type="ARBA" id="ARBA00048679"/>
    </source>
</evidence>
<dbReference type="OrthoDB" id="4062651at2759"/>
<keyword evidence="11" id="KW-1133">Transmembrane helix</keyword>
<dbReference type="Pfam" id="PF07714">
    <property type="entry name" value="PK_Tyr_Ser-Thr"/>
    <property type="match status" value="1"/>
</dbReference>
<comment type="subcellular location">
    <subcellularLocation>
        <location evidence="1">Membrane</location>
        <topology evidence="1">Single-pass type I membrane protein</topology>
    </subcellularLocation>
</comment>
<dbReference type="GO" id="GO:0048544">
    <property type="term" value="P:recognition of pollen"/>
    <property type="evidence" value="ECO:0007669"/>
    <property type="project" value="InterPro"/>
</dbReference>
<organism evidence="20 21">
    <name type="scientific">Dichanthelium oligosanthes</name>
    <dbReference type="NCBI Taxonomy" id="888268"/>
    <lineage>
        <taxon>Eukaryota</taxon>
        <taxon>Viridiplantae</taxon>
        <taxon>Streptophyta</taxon>
        <taxon>Embryophyta</taxon>
        <taxon>Tracheophyta</taxon>
        <taxon>Spermatophyta</taxon>
        <taxon>Magnoliopsida</taxon>
        <taxon>Liliopsida</taxon>
        <taxon>Poales</taxon>
        <taxon>Poaceae</taxon>
        <taxon>PACMAD clade</taxon>
        <taxon>Panicoideae</taxon>
        <taxon>Panicodae</taxon>
        <taxon>Paniceae</taxon>
        <taxon>Dichantheliinae</taxon>
        <taxon>Dichanthelium</taxon>
    </lineage>
</organism>
<evidence type="ECO:0000256" key="15">
    <source>
        <dbReference type="ARBA" id="ARBA00023180"/>
    </source>
</evidence>
<proteinExistence type="predicted"/>
<dbReference type="PROSITE" id="PS00107">
    <property type="entry name" value="PROTEIN_KINASE_ATP"/>
    <property type="match status" value="1"/>
</dbReference>
<keyword evidence="14 20" id="KW-0675">Receptor</keyword>
<dbReference type="AlphaFoldDB" id="A0A1E5VLV2"/>
<name>A0A1E5VLV2_9POAL</name>
<keyword evidence="10 18" id="KW-0067">ATP-binding</keyword>
<keyword evidence="8 18" id="KW-0547">Nucleotide-binding</keyword>
<dbReference type="Pfam" id="PF00954">
    <property type="entry name" value="S_locus_glycop"/>
    <property type="match status" value="1"/>
</dbReference>
<dbReference type="GO" id="GO:0030246">
    <property type="term" value="F:carbohydrate binding"/>
    <property type="evidence" value="ECO:0007669"/>
    <property type="project" value="UniProtKB-KW"/>
</dbReference>
<evidence type="ECO:0000313" key="20">
    <source>
        <dbReference type="EMBL" id="OEL26108.1"/>
    </source>
</evidence>
<keyword evidence="13" id="KW-1015">Disulfide bond</keyword>
<dbReference type="Gene3D" id="3.30.200.20">
    <property type="entry name" value="Phosphorylase Kinase, domain 1"/>
    <property type="match status" value="1"/>
</dbReference>
<feature type="binding site" evidence="18">
    <location>
        <position position="142"/>
    </location>
    <ligand>
        <name>ATP</name>
        <dbReference type="ChEBI" id="CHEBI:30616"/>
    </ligand>
</feature>
<evidence type="ECO:0000256" key="6">
    <source>
        <dbReference type="ARBA" id="ARBA00022692"/>
    </source>
</evidence>
<evidence type="ECO:0000256" key="14">
    <source>
        <dbReference type="ARBA" id="ARBA00023170"/>
    </source>
</evidence>
<evidence type="ECO:0000256" key="7">
    <source>
        <dbReference type="ARBA" id="ARBA00022729"/>
    </source>
</evidence>
<evidence type="ECO:0000259" key="19">
    <source>
        <dbReference type="PROSITE" id="PS50011"/>
    </source>
</evidence>
<dbReference type="EC" id="2.7.11.1" evidence="2"/>
<dbReference type="InterPro" id="IPR001245">
    <property type="entry name" value="Ser-Thr/Tyr_kinase_cat_dom"/>
</dbReference>
<evidence type="ECO:0000256" key="2">
    <source>
        <dbReference type="ARBA" id="ARBA00012513"/>
    </source>
</evidence>
<accession>A0A1E5VLV2</accession>
<keyword evidence="6" id="KW-0812">Transmembrane</keyword>
<dbReference type="EMBL" id="LWDX02035424">
    <property type="protein sequence ID" value="OEL26108.1"/>
    <property type="molecule type" value="Genomic_DNA"/>
</dbReference>
<keyword evidence="12" id="KW-0472">Membrane</keyword>
<comment type="catalytic activity">
    <reaction evidence="17">
        <text>L-seryl-[protein] + ATP = O-phospho-L-seryl-[protein] + ADP + H(+)</text>
        <dbReference type="Rhea" id="RHEA:17989"/>
        <dbReference type="Rhea" id="RHEA-COMP:9863"/>
        <dbReference type="Rhea" id="RHEA-COMP:11604"/>
        <dbReference type="ChEBI" id="CHEBI:15378"/>
        <dbReference type="ChEBI" id="CHEBI:29999"/>
        <dbReference type="ChEBI" id="CHEBI:30616"/>
        <dbReference type="ChEBI" id="CHEBI:83421"/>
        <dbReference type="ChEBI" id="CHEBI:456216"/>
        <dbReference type="EC" id="2.7.11.1"/>
    </reaction>
</comment>
<keyword evidence="15" id="KW-0325">Glycoprotein</keyword>
<dbReference type="InterPro" id="IPR017441">
    <property type="entry name" value="Protein_kinase_ATP_BS"/>
</dbReference>
<dbReference type="PROSITE" id="PS50011">
    <property type="entry name" value="PROTEIN_KINASE_DOM"/>
    <property type="match status" value="1"/>
</dbReference>
<protein>
    <recommendedName>
        <fullName evidence="2">non-specific serine/threonine protein kinase</fullName>
        <ecNumber evidence="2">2.7.11.1</ecNumber>
    </recommendedName>
</protein>
<keyword evidence="3" id="KW-0723">Serine/threonine-protein kinase</keyword>
<dbReference type="InterPro" id="IPR011009">
    <property type="entry name" value="Kinase-like_dom_sf"/>
</dbReference>
<evidence type="ECO:0000256" key="9">
    <source>
        <dbReference type="ARBA" id="ARBA00022777"/>
    </source>
</evidence>